<gene>
    <name evidence="1" type="ORF">TM448A01829_0006</name>
</gene>
<reference evidence="1" key="1">
    <citation type="submission" date="2020-03" db="EMBL/GenBank/DDBJ databases">
        <title>The deep terrestrial virosphere.</title>
        <authorList>
            <person name="Holmfeldt K."/>
            <person name="Nilsson E."/>
            <person name="Simone D."/>
            <person name="Lopez-Fernandez M."/>
            <person name="Wu X."/>
            <person name="de Brujin I."/>
            <person name="Lundin D."/>
            <person name="Andersson A."/>
            <person name="Bertilsson S."/>
            <person name="Dopson M."/>
        </authorList>
    </citation>
    <scope>NUCLEOTIDE SEQUENCE</scope>
    <source>
        <strain evidence="1">TM448A01829</strain>
    </source>
</reference>
<organism evidence="1">
    <name type="scientific">viral metagenome</name>
    <dbReference type="NCBI Taxonomy" id="1070528"/>
    <lineage>
        <taxon>unclassified sequences</taxon>
        <taxon>metagenomes</taxon>
        <taxon>organismal metagenomes</taxon>
    </lineage>
</organism>
<accession>A0A6H1ZT58</accession>
<dbReference type="EMBL" id="MT144205">
    <property type="protein sequence ID" value="QJA50591.1"/>
    <property type="molecule type" value="Genomic_DNA"/>
</dbReference>
<dbReference type="AlphaFoldDB" id="A0A6H1ZT58"/>
<proteinExistence type="predicted"/>
<protein>
    <recommendedName>
        <fullName evidence="2">Tail protein</fullName>
    </recommendedName>
</protein>
<sequence>MAISSVKAALAVDLAAITTANGYSTNTAKVYKVPKMLHEVDTTYMPAWSVFLINSPALFDNESGVGYELNYGVIAFNKVDVDEDESGDMEDILVLMFEDFVSKMKTGTTLKLDGVQEIRIRDFFPMLDVLKGQAYIPITIHYYGG</sequence>
<evidence type="ECO:0000313" key="1">
    <source>
        <dbReference type="EMBL" id="QJA50591.1"/>
    </source>
</evidence>
<evidence type="ECO:0008006" key="2">
    <source>
        <dbReference type="Google" id="ProtNLM"/>
    </source>
</evidence>
<name>A0A6H1ZT58_9ZZZZ</name>